<dbReference type="Pfam" id="PF13454">
    <property type="entry name" value="NAD_binding_9"/>
    <property type="match status" value="1"/>
</dbReference>
<gene>
    <name evidence="2" type="ORF">K8W15_10890</name>
</gene>
<evidence type="ECO:0000313" key="2">
    <source>
        <dbReference type="EMBL" id="HJF74666.1"/>
    </source>
</evidence>
<protein>
    <submittedName>
        <fullName evidence="2">FAD/NAD(P)-binding protein</fullName>
    </submittedName>
</protein>
<feature type="domain" description="FAD-dependent urate hydroxylase HpyO/Asp monooxygenase CreE-like FAD/NAD(P)-binding" evidence="1">
    <location>
        <begin position="6"/>
        <end position="169"/>
    </location>
</feature>
<comment type="caution">
    <text evidence="2">The sequence shown here is derived from an EMBL/GenBank/DDBJ whole genome shotgun (WGS) entry which is preliminary data.</text>
</comment>
<proteinExistence type="predicted"/>
<dbReference type="Proteomes" id="UP000749334">
    <property type="component" value="Unassembled WGS sequence"/>
</dbReference>
<dbReference type="EMBL" id="DYVQ01000090">
    <property type="protein sequence ID" value="HJF74666.1"/>
    <property type="molecule type" value="Genomic_DNA"/>
</dbReference>
<evidence type="ECO:0000259" key="1">
    <source>
        <dbReference type="Pfam" id="PF13454"/>
    </source>
</evidence>
<dbReference type="AlphaFoldDB" id="A0A921HBR3"/>
<organism evidence="2 3">
    <name type="scientific">Gallibacterium anatis</name>
    <dbReference type="NCBI Taxonomy" id="750"/>
    <lineage>
        <taxon>Bacteria</taxon>
        <taxon>Pseudomonadati</taxon>
        <taxon>Pseudomonadota</taxon>
        <taxon>Gammaproteobacteria</taxon>
        <taxon>Pasteurellales</taxon>
        <taxon>Pasteurellaceae</taxon>
        <taxon>Gallibacterium</taxon>
    </lineage>
</organism>
<sequence>MKTLTIIGTGPRGISVLERIAVLLEKNIKTSISKIVIVDAVKLGQGRIWNSNQNKVLLMNTIASEISAFSGEGSFFSAKPGAGPSFASWWKYHYDDYDYYGGYAPRKYYGEYLNFVWELIIKSLSQRIEVISKLDKVVDVISIYNDKYTVVTEKEDIWETDGLIITTGHSINSYSRYFQVLEDVAKKNNFLKFFRGNSIHEMDLSIIDRNHKVGVIGLGLSFFDVIAALTEGRGGQFYKENGSLVYKPSGLEPKLYCGSRNGIPILARGRNEKDSNYKHKGIIVTSQKMEVLRKLKNNNVNFDKDVWPLIEAEVNYTWLYQKIKNIYGEDKAETFSLSVMKNEISSSYELVKIANNLLNVNLKPLSLEKLAHPFLGKIFQNEEEWESSLRSILFEDIMEAKKGNISSPLKGALDVLRNIRDSIRTVVDFGGLTPESHCHFIEKYVPIMSLLSSGPPLFRLEQLEALIKAGIVSIVPPGMNVLPKETGYSITSNSLKTYHKEVSVLIDARIPIMDLKNDLNPLIKSLVRRGIFVPFINKGEDLDVFETGGVHVTKSPYNPIDKDGNILSNIFVLGIPTEHTRWFMQSGSSRPAFWIDFMIDADAIARASMTI</sequence>
<name>A0A921HBR3_9PAST</name>
<reference evidence="2" key="1">
    <citation type="journal article" date="2021" name="PeerJ">
        <title>Extensive microbial diversity within the chicken gut microbiome revealed by metagenomics and culture.</title>
        <authorList>
            <person name="Gilroy R."/>
            <person name="Ravi A."/>
            <person name="Getino M."/>
            <person name="Pursley I."/>
            <person name="Horton D.L."/>
            <person name="Alikhan N.F."/>
            <person name="Baker D."/>
            <person name="Gharbi K."/>
            <person name="Hall N."/>
            <person name="Watson M."/>
            <person name="Adriaenssens E.M."/>
            <person name="Foster-Nyarko E."/>
            <person name="Jarju S."/>
            <person name="Secka A."/>
            <person name="Antonio M."/>
            <person name="Oren A."/>
            <person name="Chaudhuri R.R."/>
            <person name="La Ragione R."/>
            <person name="Hildebrand F."/>
            <person name="Pallen M.J."/>
        </authorList>
    </citation>
    <scope>NUCLEOTIDE SEQUENCE</scope>
    <source>
        <strain evidence="2">ChiHjej11B10-15683</strain>
    </source>
</reference>
<dbReference type="InterPro" id="IPR038732">
    <property type="entry name" value="HpyO/CreE_NAD-binding"/>
</dbReference>
<dbReference type="PANTHER" id="PTHR40254">
    <property type="entry name" value="BLR0577 PROTEIN"/>
    <property type="match status" value="1"/>
</dbReference>
<reference evidence="2" key="2">
    <citation type="submission" date="2021-09" db="EMBL/GenBank/DDBJ databases">
        <authorList>
            <person name="Gilroy R."/>
        </authorList>
    </citation>
    <scope>NUCLEOTIDE SEQUENCE</scope>
    <source>
        <strain evidence="2">ChiHjej11B10-15683</strain>
    </source>
</reference>
<dbReference type="InterPro" id="IPR052189">
    <property type="entry name" value="L-asp_N-monooxygenase_NS-form"/>
</dbReference>
<evidence type="ECO:0000313" key="3">
    <source>
        <dbReference type="Proteomes" id="UP000749334"/>
    </source>
</evidence>
<accession>A0A921HBR3</accession>
<dbReference type="PANTHER" id="PTHR40254:SF1">
    <property type="entry name" value="BLR0577 PROTEIN"/>
    <property type="match status" value="1"/>
</dbReference>